<reference evidence="3" key="2">
    <citation type="submission" date="2020-08" db="EMBL/GenBank/DDBJ databases">
        <authorList>
            <person name="Lai Q."/>
        </authorList>
    </citation>
    <scope>NUCLEOTIDE SEQUENCE</scope>
    <source>
        <strain evidence="3">S27-2</strain>
    </source>
</reference>
<dbReference type="RefSeq" id="WP_186504818.1">
    <property type="nucleotide sequence ID" value="NZ_JACNEP010000001.1"/>
</dbReference>
<dbReference type="PRINTS" id="PR00412">
    <property type="entry name" value="EPOXHYDRLASE"/>
</dbReference>
<dbReference type="PANTHER" id="PTHR46118:SF4">
    <property type="entry name" value="PROTEIN ABHD11"/>
    <property type="match status" value="1"/>
</dbReference>
<sequence>MNFLNYKITGSGQSLVLIHGLFGSLENLGMIARELQDKYQIISIDLPDHGQSFRTENFSYDTYASAVMQTLDHIGIQRTTILGHSMGGKVAMNIALTQPDLIEKLIIADIAPVKYGSHHTKVFAGLNAVNLQHINNRNEADQMMQTHIKELGVRQFLLKSLYTDNGTFAWRFNLPLLQRDYDRISAEIDADQPFTGDVLFIKGANSDYIRAEYRSAIEKLFPNARAQIMQDCGHWLHAEKPQQFSRIVDKFIQS</sequence>
<protein>
    <submittedName>
        <fullName evidence="3">Alpha/beta fold hydrolase</fullName>
    </submittedName>
</protein>
<dbReference type="PRINTS" id="PR00111">
    <property type="entry name" value="ABHYDROLASE"/>
</dbReference>
<dbReference type="GO" id="GO:0016787">
    <property type="term" value="F:hydrolase activity"/>
    <property type="evidence" value="ECO:0007669"/>
    <property type="project" value="UniProtKB-KW"/>
</dbReference>
<dbReference type="InterPro" id="IPR000073">
    <property type="entry name" value="AB_hydrolase_1"/>
</dbReference>
<gene>
    <name evidence="3" type="ORF">H8B19_00480</name>
</gene>
<keyword evidence="1 3" id="KW-0378">Hydrolase</keyword>
<comment type="caution">
    <text evidence="3">The sequence shown here is derived from an EMBL/GenBank/DDBJ whole genome shotgun (WGS) entry which is preliminary data.</text>
</comment>
<dbReference type="AlphaFoldDB" id="A0A8J6IR64"/>
<dbReference type="Gene3D" id="3.40.50.1820">
    <property type="entry name" value="alpha/beta hydrolase"/>
    <property type="match status" value="1"/>
</dbReference>
<accession>A0A8J6IR64</accession>
<keyword evidence="4" id="KW-1185">Reference proteome</keyword>
<dbReference type="InterPro" id="IPR000639">
    <property type="entry name" value="Epox_hydrolase-like"/>
</dbReference>
<dbReference type="Proteomes" id="UP000601768">
    <property type="component" value="Unassembled WGS sequence"/>
</dbReference>
<name>A0A8J6IR64_9ALTE</name>
<dbReference type="SUPFAM" id="SSF53474">
    <property type="entry name" value="alpha/beta-Hydrolases"/>
    <property type="match status" value="1"/>
</dbReference>
<dbReference type="EMBL" id="JACNEP010000001">
    <property type="protein sequence ID" value="MBC3764340.1"/>
    <property type="molecule type" value="Genomic_DNA"/>
</dbReference>
<dbReference type="InterPro" id="IPR029058">
    <property type="entry name" value="AB_hydrolase_fold"/>
</dbReference>
<dbReference type="PANTHER" id="PTHR46118">
    <property type="entry name" value="PROTEIN ABHD11"/>
    <property type="match status" value="1"/>
</dbReference>
<organism evidence="3 4">
    <name type="scientific">Neptunicella marina</name>
    <dbReference type="NCBI Taxonomy" id="2125989"/>
    <lineage>
        <taxon>Bacteria</taxon>
        <taxon>Pseudomonadati</taxon>
        <taxon>Pseudomonadota</taxon>
        <taxon>Gammaproteobacteria</taxon>
        <taxon>Alteromonadales</taxon>
        <taxon>Alteromonadaceae</taxon>
        <taxon>Neptunicella</taxon>
    </lineage>
</organism>
<evidence type="ECO:0000313" key="3">
    <source>
        <dbReference type="EMBL" id="MBC3764340.1"/>
    </source>
</evidence>
<evidence type="ECO:0000259" key="2">
    <source>
        <dbReference type="Pfam" id="PF00561"/>
    </source>
</evidence>
<evidence type="ECO:0000256" key="1">
    <source>
        <dbReference type="ARBA" id="ARBA00022801"/>
    </source>
</evidence>
<evidence type="ECO:0000313" key="4">
    <source>
        <dbReference type="Proteomes" id="UP000601768"/>
    </source>
</evidence>
<feature type="domain" description="AB hydrolase-1" evidence="2">
    <location>
        <begin position="15"/>
        <end position="241"/>
    </location>
</feature>
<reference evidence="3" key="1">
    <citation type="journal article" date="2018" name="Int. J. Syst. Evol. Microbiol.">
        <title>Neptunicella marina gen. nov., sp. nov., isolated from surface seawater.</title>
        <authorList>
            <person name="Liu X."/>
            <person name="Lai Q."/>
            <person name="Du Y."/>
            <person name="Zhang X."/>
            <person name="Liu Z."/>
            <person name="Sun F."/>
            <person name="Shao Z."/>
        </authorList>
    </citation>
    <scope>NUCLEOTIDE SEQUENCE</scope>
    <source>
        <strain evidence="3">S27-2</strain>
    </source>
</reference>
<proteinExistence type="predicted"/>
<dbReference type="Pfam" id="PF00561">
    <property type="entry name" value="Abhydrolase_1"/>
    <property type="match status" value="1"/>
</dbReference>